<gene>
    <name evidence="16" type="ORF">Pme01_05630</name>
</gene>
<evidence type="ECO:0000313" key="17">
    <source>
        <dbReference type="Proteomes" id="UP000599074"/>
    </source>
</evidence>
<evidence type="ECO:0000256" key="2">
    <source>
        <dbReference type="ARBA" id="ARBA00001968"/>
    </source>
</evidence>
<dbReference type="SUPFAM" id="SSF55874">
    <property type="entry name" value="ATPase domain of HSP90 chaperone/DNA topoisomerase II/histidine kinase"/>
    <property type="match status" value="1"/>
</dbReference>
<feature type="region of interest" description="Disordered" evidence="12">
    <location>
        <begin position="458"/>
        <end position="478"/>
    </location>
</feature>
<dbReference type="CDD" id="cd06225">
    <property type="entry name" value="HAMP"/>
    <property type="match status" value="1"/>
</dbReference>
<dbReference type="SMART" id="SM00388">
    <property type="entry name" value="HisKA"/>
    <property type="match status" value="1"/>
</dbReference>
<dbReference type="InterPro" id="IPR003594">
    <property type="entry name" value="HATPase_dom"/>
</dbReference>
<accession>A0A8J3T9C8</accession>
<evidence type="ECO:0000256" key="3">
    <source>
        <dbReference type="ARBA" id="ARBA00004236"/>
    </source>
</evidence>
<dbReference type="SUPFAM" id="SSF47384">
    <property type="entry name" value="Homodimeric domain of signal transducing histidine kinase"/>
    <property type="match status" value="1"/>
</dbReference>
<dbReference type="CDD" id="cd00082">
    <property type="entry name" value="HisKA"/>
    <property type="match status" value="1"/>
</dbReference>
<dbReference type="InterPro" id="IPR036097">
    <property type="entry name" value="HisK_dim/P_sf"/>
</dbReference>
<evidence type="ECO:0000313" key="16">
    <source>
        <dbReference type="EMBL" id="GII20966.1"/>
    </source>
</evidence>
<feature type="domain" description="Histidine kinase" evidence="14">
    <location>
        <begin position="253"/>
        <end position="460"/>
    </location>
</feature>
<dbReference type="PANTHER" id="PTHR45436">
    <property type="entry name" value="SENSOR HISTIDINE KINASE YKOH"/>
    <property type="match status" value="1"/>
</dbReference>
<evidence type="ECO:0000256" key="13">
    <source>
        <dbReference type="SAM" id="Phobius"/>
    </source>
</evidence>
<evidence type="ECO:0000256" key="8">
    <source>
        <dbReference type="ARBA" id="ARBA00022777"/>
    </source>
</evidence>
<dbReference type="PROSITE" id="PS50885">
    <property type="entry name" value="HAMP"/>
    <property type="match status" value="1"/>
</dbReference>
<reference evidence="16" key="1">
    <citation type="submission" date="2021-01" db="EMBL/GenBank/DDBJ databases">
        <title>Whole genome shotgun sequence of Planosporangium mesophilum NBRC 109066.</title>
        <authorList>
            <person name="Komaki H."/>
            <person name="Tamura T."/>
        </authorList>
    </citation>
    <scope>NUCLEOTIDE SEQUENCE</scope>
    <source>
        <strain evidence="16">NBRC 109066</strain>
    </source>
</reference>
<organism evidence="16 17">
    <name type="scientific">Planosporangium mesophilum</name>
    <dbReference type="NCBI Taxonomy" id="689768"/>
    <lineage>
        <taxon>Bacteria</taxon>
        <taxon>Bacillati</taxon>
        <taxon>Actinomycetota</taxon>
        <taxon>Actinomycetes</taxon>
        <taxon>Micromonosporales</taxon>
        <taxon>Micromonosporaceae</taxon>
        <taxon>Planosporangium</taxon>
    </lineage>
</organism>
<evidence type="ECO:0000256" key="4">
    <source>
        <dbReference type="ARBA" id="ARBA00012438"/>
    </source>
</evidence>
<dbReference type="PRINTS" id="PR00344">
    <property type="entry name" value="BCTRLSENSOR"/>
</dbReference>
<keyword evidence="11 13" id="KW-0472">Membrane</keyword>
<feature type="domain" description="HAMP" evidence="15">
    <location>
        <begin position="191"/>
        <end position="245"/>
    </location>
</feature>
<dbReference type="PANTHER" id="PTHR45436:SF5">
    <property type="entry name" value="SENSOR HISTIDINE KINASE TRCS"/>
    <property type="match status" value="1"/>
</dbReference>
<dbReference type="InterPro" id="IPR036890">
    <property type="entry name" value="HATPase_C_sf"/>
</dbReference>
<keyword evidence="8" id="KW-0418">Kinase</keyword>
<evidence type="ECO:0000256" key="9">
    <source>
        <dbReference type="ARBA" id="ARBA00022989"/>
    </source>
</evidence>
<dbReference type="FunFam" id="3.30.565.10:FF:000006">
    <property type="entry name" value="Sensor histidine kinase WalK"/>
    <property type="match status" value="1"/>
</dbReference>
<evidence type="ECO:0000256" key="12">
    <source>
        <dbReference type="SAM" id="MobiDB-lite"/>
    </source>
</evidence>
<dbReference type="GO" id="GO:0005509">
    <property type="term" value="F:calcium ion binding"/>
    <property type="evidence" value="ECO:0007669"/>
    <property type="project" value="UniProtKB-ARBA"/>
</dbReference>
<keyword evidence="17" id="KW-1185">Reference proteome</keyword>
<evidence type="ECO:0000256" key="7">
    <source>
        <dbReference type="ARBA" id="ARBA00022692"/>
    </source>
</evidence>
<name>A0A8J3T9C8_9ACTN</name>
<dbReference type="Pfam" id="PF00672">
    <property type="entry name" value="HAMP"/>
    <property type="match status" value="1"/>
</dbReference>
<feature type="transmembrane region" description="Helical" evidence="13">
    <location>
        <begin position="12"/>
        <end position="36"/>
    </location>
</feature>
<dbReference type="CDD" id="cd00075">
    <property type="entry name" value="HATPase"/>
    <property type="match status" value="1"/>
</dbReference>
<dbReference type="Gene3D" id="3.30.565.10">
    <property type="entry name" value="Histidine kinase-like ATPase, C-terminal domain"/>
    <property type="match status" value="1"/>
</dbReference>
<evidence type="ECO:0000256" key="6">
    <source>
        <dbReference type="ARBA" id="ARBA00022679"/>
    </source>
</evidence>
<keyword evidence="7 13" id="KW-0812">Transmembrane</keyword>
<dbReference type="InterPro" id="IPR003660">
    <property type="entry name" value="HAMP_dom"/>
</dbReference>
<dbReference type="SUPFAM" id="SSF158472">
    <property type="entry name" value="HAMP domain-like"/>
    <property type="match status" value="1"/>
</dbReference>
<evidence type="ECO:0000259" key="14">
    <source>
        <dbReference type="PROSITE" id="PS50109"/>
    </source>
</evidence>
<dbReference type="Gene3D" id="6.10.340.10">
    <property type="match status" value="1"/>
</dbReference>
<dbReference type="InterPro" id="IPR050428">
    <property type="entry name" value="TCS_sensor_his_kinase"/>
</dbReference>
<dbReference type="PROSITE" id="PS50109">
    <property type="entry name" value="HIS_KIN"/>
    <property type="match status" value="1"/>
</dbReference>
<dbReference type="AlphaFoldDB" id="A0A8J3T9C8"/>
<comment type="cofactor">
    <cofactor evidence="2">
        <name>a divalent metal cation</name>
        <dbReference type="ChEBI" id="CHEBI:60240"/>
    </cofactor>
</comment>
<evidence type="ECO:0000259" key="15">
    <source>
        <dbReference type="PROSITE" id="PS50885"/>
    </source>
</evidence>
<keyword evidence="6" id="KW-0808">Transferase</keyword>
<dbReference type="RefSeq" id="WP_168112802.1">
    <property type="nucleotide sequence ID" value="NZ_BOON01000005.1"/>
</dbReference>
<dbReference type="InterPro" id="IPR004358">
    <property type="entry name" value="Sig_transdc_His_kin-like_C"/>
</dbReference>
<evidence type="ECO:0000256" key="11">
    <source>
        <dbReference type="ARBA" id="ARBA00023136"/>
    </source>
</evidence>
<keyword evidence="10" id="KW-0902">Two-component regulatory system</keyword>
<dbReference type="Proteomes" id="UP000599074">
    <property type="component" value="Unassembled WGS sequence"/>
</dbReference>
<dbReference type="EC" id="2.7.13.3" evidence="4"/>
<keyword evidence="5" id="KW-0597">Phosphoprotein</keyword>
<dbReference type="Pfam" id="PF00512">
    <property type="entry name" value="HisKA"/>
    <property type="match status" value="1"/>
</dbReference>
<comment type="catalytic activity">
    <reaction evidence="1">
        <text>ATP + protein L-histidine = ADP + protein N-phospho-L-histidine.</text>
        <dbReference type="EC" id="2.7.13.3"/>
    </reaction>
</comment>
<dbReference type="EMBL" id="BOON01000005">
    <property type="protein sequence ID" value="GII20966.1"/>
    <property type="molecule type" value="Genomic_DNA"/>
</dbReference>
<evidence type="ECO:0000256" key="5">
    <source>
        <dbReference type="ARBA" id="ARBA00022553"/>
    </source>
</evidence>
<dbReference type="InterPro" id="IPR005467">
    <property type="entry name" value="His_kinase_dom"/>
</dbReference>
<comment type="subcellular location">
    <subcellularLocation>
        <location evidence="3">Cell membrane</location>
    </subcellularLocation>
</comment>
<dbReference type="Gene3D" id="1.10.287.130">
    <property type="match status" value="1"/>
</dbReference>
<dbReference type="GO" id="GO:0000155">
    <property type="term" value="F:phosphorelay sensor kinase activity"/>
    <property type="evidence" value="ECO:0007669"/>
    <property type="project" value="InterPro"/>
</dbReference>
<evidence type="ECO:0000256" key="1">
    <source>
        <dbReference type="ARBA" id="ARBA00000085"/>
    </source>
</evidence>
<dbReference type="SMART" id="SM00304">
    <property type="entry name" value="HAMP"/>
    <property type="match status" value="1"/>
</dbReference>
<evidence type="ECO:0000256" key="10">
    <source>
        <dbReference type="ARBA" id="ARBA00023012"/>
    </source>
</evidence>
<dbReference type="SMART" id="SM00387">
    <property type="entry name" value="HATPase_c"/>
    <property type="match status" value="1"/>
</dbReference>
<dbReference type="InterPro" id="IPR003661">
    <property type="entry name" value="HisK_dim/P_dom"/>
</dbReference>
<proteinExistence type="predicted"/>
<keyword evidence="9 13" id="KW-1133">Transmembrane helix</keyword>
<protein>
    <recommendedName>
        <fullName evidence="4">histidine kinase</fullName>
        <ecNumber evidence="4">2.7.13.3</ecNumber>
    </recommendedName>
</protein>
<comment type="caution">
    <text evidence="16">The sequence shown here is derived from an EMBL/GenBank/DDBJ whole genome shotgun (WGS) entry which is preliminary data.</text>
</comment>
<sequence>MTPVRRPLPLAVRLSATTAMVVAAALLVVAGLTVQITRHHLSESLDQRLRASADSFRNGPARRVGGPGQLADEAARWLSAQAFDAHELVAVRTADGEVLTSTGGLELSALPRATELLTAGVSRWWELGSGPEAIRALTVPLTLDGTQLGTLVVAASRAPVEASLHALLSPIGWASALGLGFATLLAFAAVRRTLGPLLRMSRQVDAIHATADLSRRVGPIGPRDEVGRLGDGFNRLLTRLDDAFASQRRFVSDASHELRTPLTVARGQVELALSDPATAPVVDVLGAAVVELDRMGRIVEDLLLLARLDEGLRLSPVPVEVELVAEEALLRGLRLAARPVRVSAEPGLYALADPDRLLQVLSNLVVNAVHHAGEGSQITLSTRLDGAEAVIEVSDSGSGIPAEHLPHVFDRFYRAQSGTGGAGLGLAIVDSLTRAMGGRVSVASVPGAGTTFTVRLPAARNPQPAPVPSHLADHDEHV</sequence>
<feature type="transmembrane region" description="Helical" evidence="13">
    <location>
        <begin position="171"/>
        <end position="190"/>
    </location>
</feature>
<dbReference type="GO" id="GO:0005886">
    <property type="term" value="C:plasma membrane"/>
    <property type="evidence" value="ECO:0007669"/>
    <property type="project" value="UniProtKB-SubCell"/>
</dbReference>
<dbReference type="Pfam" id="PF02518">
    <property type="entry name" value="HATPase_c"/>
    <property type="match status" value="1"/>
</dbReference>
<dbReference type="FunFam" id="1.10.287.130:FF:000001">
    <property type="entry name" value="Two-component sensor histidine kinase"/>
    <property type="match status" value="1"/>
</dbReference>